<dbReference type="PROSITE" id="PS51318">
    <property type="entry name" value="TAT"/>
    <property type="match status" value="1"/>
</dbReference>
<dbReference type="OrthoDB" id="9768183at2"/>
<feature type="domain" description="Solute-binding protein family 3/N-terminal" evidence="3">
    <location>
        <begin position="52"/>
        <end position="284"/>
    </location>
</feature>
<gene>
    <name evidence="4" type="ORF">LK10_04705</name>
</gene>
<evidence type="ECO:0000256" key="2">
    <source>
        <dbReference type="SAM" id="SignalP"/>
    </source>
</evidence>
<accession>A0A0B2ARK0</accession>
<dbReference type="SMART" id="SM00062">
    <property type="entry name" value="PBPb"/>
    <property type="match status" value="1"/>
</dbReference>
<dbReference type="PROSITE" id="PS51257">
    <property type="entry name" value="PROKAR_LIPOPROTEIN"/>
    <property type="match status" value="1"/>
</dbReference>
<dbReference type="AlphaFoldDB" id="A0A0B2ARK0"/>
<dbReference type="STRING" id="1338436.LK10_04705"/>
<keyword evidence="5" id="KW-1185">Reference proteome</keyword>
<dbReference type="PANTHER" id="PTHR35936:SF17">
    <property type="entry name" value="ARGININE-BINDING EXTRACELLULAR PROTEIN ARTP"/>
    <property type="match status" value="1"/>
</dbReference>
<dbReference type="NCBIfam" id="TIGR02995">
    <property type="entry name" value="ectoine_ehuB"/>
    <property type="match status" value="1"/>
</dbReference>
<feature type="chain" id="PRO_5039684559" description="Solute-binding protein family 3/N-terminal domain-containing protein" evidence="2">
    <location>
        <begin position="34"/>
        <end position="301"/>
    </location>
</feature>
<dbReference type="InterPro" id="IPR001638">
    <property type="entry name" value="Solute-binding_3/MltF_N"/>
</dbReference>
<dbReference type="GO" id="GO:0033294">
    <property type="term" value="F:ectoine binding"/>
    <property type="evidence" value="ECO:0007669"/>
    <property type="project" value="InterPro"/>
</dbReference>
<protein>
    <recommendedName>
        <fullName evidence="3">Solute-binding protein family 3/N-terminal domain-containing protein</fullName>
    </recommendedName>
</protein>
<evidence type="ECO:0000259" key="3">
    <source>
        <dbReference type="SMART" id="SM00062"/>
    </source>
</evidence>
<proteinExistence type="predicted"/>
<dbReference type="InterPro" id="IPR006311">
    <property type="entry name" value="TAT_signal"/>
</dbReference>
<evidence type="ECO:0000313" key="5">
    <source>
        <dbReference type="Proteomes" id="UP000030982"/>
    </source>
</evidence>
<evidence type="ECO:0000256" key="1">
    <source>
        <dbReference type="ARBA" id="ARBA00022729"/>
    </source>
</evidence>
<dbReference type="GO" id="GO:0051470">
    <property type="term" value="P:ectoine transmembrane transport"/>
    <property type="evidence" value="ECO:0007669"/>
    <property type="project" value="InterPro"/>
</dbReference>
<evidence type="ECO:0000313" key="4">
    <source>
        <dbReference type="EMBL" id="KHL04552.1"/>
    </source>
</evidence>
<keyword evidence="1 2" id="KW-0732">Signal</keyword>
<dbReference type="RefSeq" id="WP_043120568.1">
    <property type="nucleotide sequence ID" value="NZ_JTDL01000076.1"/>
</dbReference>
<dbReference type="InterPro" id="IPR019546">
    <property type="entry name" value="TAT_signal_bac_arc"/>
</dbReference>
<dbReference type="Proteomes" id="UP000030982">
    <property type="component" value="Unassembled WGS sequence"/>
</dbReference>
<dbReference type="EMBL" id="JTDL01000076">
    <property type="protein sequence ID" value="KHL04552.1"/>
    <property type="molecule type" value="Genomic_DNA"/>
</dbReference>
<comment type="caution">
    <text evidence="4">The sequence shown here is derived from an EMBL/GenBank/DDBJ whole genome shotgun (WGS) entry which is preliminary data.</text>
</comment>
<dbReference type="Pfam" id="PF00497">
    <property type="entry name" value="SBP_bac_3"/>
    <property type="match status" value="1"/>
</dbReference>
<dbReference type="SUPFAM" id="SSF53850">
    <property type="entry name" value="Periplasmic binding protein-like II"/>
    <property type="match status" value="1"/>
</dbReference>
<dbReference type="InterPro" id="IPR014337">
    <property type="entry name" value="Ectoine_EhuB"/>
</dbReference>
<sequence>MQNKNEWSRRTFLKGSSWFAAAGIAAPLLSSCAGPTANSATSSLDALKKQGFVNVGVFGSPIWGYTDKSGRVTGEAPEVARAVFNKLGVPDIKATQVSFDQLIPALNAGQFDVICAGMYITPARCKNAQFSTPDLIVLEAFLTPKGNPLNIKTLQDVASKNAKLAMLSGTPEKDWALSAGVKAEQITVFDGNQQMLEAVQTGRVNVGISTDLTMKQLLKQNPNAPLEVAAEFQPSLNGKPVTPASGFVFRQGNQQLVDAFNQQLTAIHDSGEWLKIVEPFGLTKDNLPPKDLTTQQLCTAS</sequence>
<dbReference type="Gene3D" id="3.40.190.10">
    <property type="entry name" value="Periplasmic binding protein-like II"/>
    <property type="match status" value="2"/>
</dbReference>
<organism evidence="4 5">
    <name type="scientific">Sinomonas humi</name>
    <dbReference type="NCBI Taxonomy" id="1338436"/>
    <lineage>
        <taxon>Bacteria</taxon>
        <taxon>Bacillati</taxon>
        <taxon>Actinomycetota</taxon>
        <taxon>Actinomycetes</taxon>
        <taxon>Micrococcales</taxon>
        <taxon>Micrococcaceae</taxon>
        <taxon>Sinomonas</taxon>
    </lineage>
</organism>
<name>A0A0B2ARK0_9MICC</name>
<dbReference type="PANTHER" id="PTHR35936">
    <property type="entry name" value="MEMBRANE-BOUND LYTIC MUREIN TRANSGLYCOSYLASE F"/>
    <property type="match status" value="1"/>
</dbReference>
<dbReference type="NCBIfam" id="TIGR01409">
    <property type="entry name" value="TAT_signal_seq"/>
    <property type="match status" value="1"/>
</dbReference>
<feature type="signal peptide" evidence="2">
    <location>
        <begin position="1"/>
        <end position="33"/>
    </location>
</feature>
<reference evidence="4 5" key="1">
    <citation type="submission" date="2014-09" db="EMBL/GenBank/DDBJ databases">
        <title>Genome sequence of Sinomonas sp. MUSC 117.</title>
        <authorList>
            <person name="Lee L.-H."/>
        </authorList>
    </citation>
    <scope>NUCLEOTIDE SEQUENCE [LARGE SCALE GENOMIC DNA]</scope>
    <source>
        <strain evidence="4 5">MUSC 117</strain>
    </source>
</reference>